<dbReference type="SUPFAM" id="SSF54928">
    <property type="entry name" value="RNA-binding domain, RBD"/>
    <property type="match status" value="1"/>
</dbReference>
<feature type="compositionally biased region" description="Pro residues" evidence="4">
    <location>
        <begin position="187"/>
        <end position="198"/>
    </location>
</feature>
<dbReference type="Proteomes" id="UP000694864">
    <property type="component" value="Chromosome 20"/>
</dbReference>
<gene>
    <name evidence="8" type="primary">LOC104768724</name>
</gene>
<organism evidence="7 8">
    <name type="scientific">Camelina sativa</name>
    <name type="common">False flax</name>
    <name type="synonym">Myagrum sativum</name>
    <dbReference type="NCBI Taxonomy" id="90675"/>
    <lineage>
        <taxon>Eukaryota</taxon>
        <taxon>Viridiplantae</taxon>
        <taxon>Streptophyta</taxon>
        <taxon>Embryophyta</taxon>
        <taxon>Tracheophyta</taxon>
        <taxon>Spermatophyta</taxon>
        <taxon>Magnoliopsida</taxon>
        <taxon>eudicotyledons</taxon>
        <taxon>Gunneridae</taxon>
        <taxon>Pentapetalae</taxon>
        <taxon>rosids</taxon>
        <taxon>malvids</taxon>
        <taxon>Brassicales</taxon>
        <taxon>Brassicaceae</taxon>
        <taxon>Camelineae</taxon>
        <taxon>Camelina</taxon>
    </lineage>
</organism>
<dbReference type="PANTHER" id="PTHR14089:SF12">
    <property type="entry name" value="ZINC FINGER CCCH DOMAIN-CONTAINING PROTEIN 4-RELATED"/>
    <property type="match status" value="1"/>
</dbReference>
<keyword evidence="7" id="KW-1185">Reference proteome</keyword>
<dbReference type="PROSITE" id="PS50102">
    <property type="entry name" value="RRM"/>
    <property type="match status" value="1"/>
</dbReference>
<evidence type="ECO:0000313" key="7">
    <source>
        <dbReference type="Proteomes" id="UP000694864"/>
    </source>
</evidence>
<dbReference type="InterPro" id="IPR035979">
    <property type="entry name" value="RBD_domain_sf"/>
</dbReference>
<accession>A0ABM0XU42</accession>
<evidence type="ECO:0000259" key="5">
    <source>
        <dbReference type="PROSITE" id="PS50102"/>
    </source>
</evidence>
<dbReference type="Gene3D" id="3.30.70.330">
    <property type="match status" value="1"/>
</dbReference>
<reference evidence="8" key="2">
    <citation type="submission" date="2025-08" db="UniProtKB">
        <authorList>
            <consortium name="RefSeq"/>
        </authorList>
    </citation>
    <scope>IDENTIFICATION</scope>
    <source>
        <tissue evidence="8">Leaf</tissue>
    </source>
</reference>
<dbReference type="PANTHER" id="PTHR14089">
    <property type="entry name" value="PRE-MRNA-SPLICING FACTOR RBM22"/>
    <property type="match status" value="1"/>
</dbReference>
<evidence type="ECO:0000313" key="8">
    <source>
        <dbReference type="RefSeq" id="XP_010491061.1"/>
    </source>
</evidence>
<dbReference type="RefSeq" id="XP_010491061.1">
    <property type="nucleotide sequence ID" value="XM_010492759.2"/>
</dbReference>
<sequence>MDIGWGVHRFCFSFYETIPLCHFHYIGRPCKVGAHCPYRHDPSRVVNSGSEEEELIARPRIKKRPLNQLVHPSVKTLYITGLNSSVLEQDIRDHFSPYGEIDSVRIFPHFGGTYAFLTYTTRLAAETAMEELALFTYINGQKLHLSWGPPEDELQTVCPVISTEDDDARQKIYLAALSSSFSTLPPNEWPPVESPPPHLLHSSSTKRMASLGVSTTTPGPVSR</sequence>
<name>A0ABM0XU42_CAMSA</name>
<feature type="region of interest" description="Disordered" evidence="4">
    <location>
        <begin position="185"/>
        <end position="223"/>
    </location>
</feature>
<keyword evidence="3" id="KW-0862">Zinc</keyword>
<dbReference type="GeneID" id="104768724"/>
<keyword evidence="3" id="KW-0863">Zinc-finger</keyword>
<evidence type="ECO:0000256" key="1">
    <source>
        <dbReference type="ARBA" id="ARBA00022884"/>
    </source>
</evidence>
<feature type="domain" description="C3H1-type" evidence="6">
    <location>
        <begin position="15"/>
        <end position="43"/>
    </location>
</feature>
<dbReference type="PROSITE" id="PS50103">
    <property type="entry name" value="ZF_C3H1"/>
    <property type="match status" value="1"/>
</dbReference>
<proteinExistence type="predicted"/>
<dbReference type="InterPro" id="IPR012677">
    <property type="entry name" value="Nucleotide-bd_a/b_plait_sf"/>
</dbReference>
<evidence type="ECO:0000256" key="2">
    <source>
        <dbReference type="PROSITE-ProRule" id="PRU00176"/>
    </source>
</evidence>
<keyword evidence="3" id="KW-0479">Metal-binding</keyword>
<feature type="compositionally biased region" description="Polar residues" evidence="4">
    <location>
        <begin position="212"/>
        <end position="223"/>
    </location>
</feature>
<dbReference type="InterPro" id="IPR039171">
    <property type="entry name" value="Cwc2/Slt11"/>
</dbReference>
<feature type="domain" description="RRM" evidence="5">
    <location>
        <begin position="75"/>
        <end position="150"/>
    </location>
</feature>
<evidence type="ECO:0000256" key="4">
    <source>
        <dbReference type="SAM" id="MobiDB-lite"/>
    </source>
</evidence>
<dbReference type="InterPro" id="IPR000504">
    <property type="entry name" value="RRM_dom"/>
</dbReference>
<keyword evidence="1 2" id="KW-0694">RNA-binding</keyword>
<evidence type="ECO:0000256" key="3">
    <source>
        <dbReference type="PROSITE-ProRule" id="PRU00723"/>
    </source>
</evidence>
<dbReference type="SMART" id="SM00360">
    <property type="entry name" value="RRM"/>
    <property type="match status" value="1"/>
</dbReference>
<feature type="zinc finger region" description="C3H1-type" evidence="3">
    <location>
        <begin position="15"/>
        <end position="43"/>
    </location>
</feature>
<dbReference type="Pfam" id="PF00076">
    <property type="entry name" value="RRM_1"/>
    <property type="match status" value="1"/>
</dbReference>
<dbReference type="InterPro" id="IPR000571">
    <property type="entry name" value="Znf_CCCH"/>
</dbReference>
<evidence type="ECO:0000259" key="6">
    <source>
        <dbReference type="PROSITE" id="PS50103"/>
    </source>
</evidence>
<reference evidence="7" key="1">
    <citation type="journal article" date="2014" name="Nat. Commun.">
        <title>The emerging biofuel crop Camelina sativa retains a highly undifferentiated hexaploid genome structure.</title>
        <authorList>
            <person name="Kagale S."/>
            <person name="Koh C."/>
            <person name="Nixon J."/>
            <person name="Bollina V."/>
            <person name="Clarke W.E."/>
            <person name="Tuteja R."/>
            <person name="Spillane C."/>
            <person name="Robinson S.J."/>
            <person name="Links M.G."/>
            <person name="Clarke C."/>
            <person name="Higgins E.E."/>
            <person name="Huebert T."/>
            <person name="Sharpe A.G."/>
            <person name="Parkin I.A."/>
        </authorList>
    </citation>
    <scope>NUCLEOTIDE SEQUENCE [LARGE SCALE GENOMIC DNA]</scope>
    <source>
        <strain evidence="7">cv. DH55</strain>
    </source>
</reference>
<protein>
    <submittedName>
        <fullName evidence="8">Zinc finger CCCH domain-containing protein 25</fullName>
    </submittedName>
</protein>